<evidence type="ECO:0000313" key="9">
    <source>
        <dbReference type="Proteomes" id="UP000612362"/>
    </source>
</evidence>
<dbReference type="Pfam" id="PF00069">
    <property type="entry name" value="Pkinase"/>
    <property type="match status" value="1"/>
</dbReference>
<dbReference type="AlphaFoldDB" id="A0A8J3I639"/>
<evidence type="ECO:0000256" key="1">
    <source>
        <dbReference type="ARBA" id="ARBA00012513"/>
    </source>
</evidence>
<evidence type="ECO:0000256" key="6">
    <source>
        <dbReference type="PROSITE-ProRule" id="PRU10141"/>
    </source>
</evidence>
<dbReference type="EMBL" id="BNJF01000003">
    <property type="protein sequence ID" value="GHO48091.1"/>
    <property type="molecule type" value="Genomic_DNA"/>
</dbReference>
<dbReference type="EC" id="2.7.11.1" evidence="1"/>
<organism evidence="8 9">
    <name type="scientific">Ktedonospora formicarum</name>
    <dbReference type="NCBI Taxonomy" id="2778364"/>
    <lineage>
        <taxon>Bacteria</taxon>
        <taxon>Bacillati</taxon>
        <taxon>Chloroflexota</taxon>
        <taxon>Ktedonobacteria</taxon>
        <taxon>Ktedonobacterales</taxon>
        <taxon>Ktedonobacteraceae</taxon>
        <taxon>Ktedonospora</taxon>
    </lineage>
</organism>
<evidence type="ECO:0000256" key="3">
    <source>
        <dbReference type="ARBA" id="ARBA00022741"/>
    </source>
</evidence>
<evidence type="ECO:0000259" key="7">
    <source>
        <dbReference type="PROSITE" id="PS50011"/>
    </source>
</evidence>
<dbReference type="GO" id="GO:0005524">
    <property type="term" value="F:ATP binding"/>
    <property type="evidence" value="ECO:0007669"/>
    <property type="project" value="UniProtKB-UniRule"/>
</dbReference>
<keyword evidence="9" id="KW-1185">Reference proteome</keyword>
<feature type="domain" description="Protein kinase" evidence="7">
    <location>
        <begin position="11"/>
        <end position="285"/>
    </location>
</feature>
<dbReference type="GO" id="GO:0004674">
    <property type="term" value="F:protein serine/threonine kinase activity"/>
    <property type="evidence" value="ECO:0007669"/>
    <property type="project" value="UniProtKB-EC"/>
</dbReference>
<feature type="binding site" evidence="6">
    <location>
        <position position="48"/>
    </location>
    <ligand>
        <name>ATP</name>
        <dbReference type="ChEBI" id="CHEBI:30616"/>
    </ligand>
</feature>
<dbReference type="PROSITE" id="PS50011">
    <property type="entry name" value="PROTEIN_KINASE_DOM"/>
    <property type="match status" value="1"/>
</dbReference>
<sequence length="285" mass="32224">MAIMLAKGRFRIYQMLVGSGVFGSVYRAYDTLKDREVAVKLLLRTPAKFQNLYSGEEEYEFIVKEEFKLLQELAPLGVFPKPIGIIRQNRLLGIVMEFIEGESLMELLNDGPLPVERVLDYGVQLAEQLEALHTAGVINRDTHPGNIMVVPDRTIRLVDAGLIRRARKRDLRREQWISAMRLKLKIWATMYGHVPPEVVRGQGLSASQEPLTPQADVYGLGGVLLDSLLGHKVFAPSELWRKGSEDSPSLPMALCELIEAMRDSRPEYRPLMAEVGWTLRTLRGQ</sequence>
<keyword evidence="5 6" id="KW-0067">ATP-binding</keyword>
<keyword evidence="3 6" id="KW-0547">Nucleotide-binding</keyword>
<reference evidence="8" key="1">
    <citation type="submission" date="2020-10" db="EMBL/GenBank/DDBJ databases">
        <title>Taxonomic study of unclassified bacteria belonging to the class Ktedonobacteria.</title>
        <authorList>
            <person name="Yabe S."/>
            <person name="Wang C.M."/>
            <person name="Zheng Y."/>
            <person name="Sakai Y."/>
            <person name="Cavaletti L."/>
            <person name="Monciardini P."/>
            <person name="Donadio S."/>
        </authorList>
    </citation>
    <scope>NUCLEOTIDE SEQUENCE</scope>
    <source>
        <strain evidence="8">SOSP1-1</strain>
    </source>
</reference>
<evidence type="ECO:0000256" key="2">
    <source>
        <dbReference type="ARBA" id="ARBA00022679"/>
    </source>
</evidence>
<dbReference type="Gene3D" id="3.30.200.20">
    <property type="entry name" value="Phosphorylase Kinase, domain 1"/>
    <property type="match status" value="1"/>
</dbReference>
<dbReference type="Gene3D" id="1.10.510.10">
    <property type="entry name" value="Transferase(Phosphotransferase) domain 1"/>
    <property type="match status" value="1"/>
</dbReference>
<accession>A0A8J3I639</accession>
<dbReference type="InterPro" id="IPR017441">
    <property type="entry name" value="Protein_kinase_ATP_BS"/>
</dbReference>
<dbReference type="PANTHER" id="PTHR43289:SF6">
    <property type="entry name" value="SERINE_THREONINE-PROTEIN KINASE NEKL-3"/>
    <property type="match status" value="1"/>
</dbReference>
<keyword evidence="4" id="KW-0418">Kinase</keyword>
<comment type="caution">
    <text evidence="8">The sequence shown here is derived from an EMBL/GenBank/DDBJ whole genome shotgun (WGS) entry which is preliminary data.</text>
</comment>
<name>A0A8J3I639_9CHLR</name>
<dbReference type="SUPFAM" id="SSF56112">
    <property type="entry name" value="Protein kinase-like (PK-like)"/>
    <property type="match status" value="1"/>
</dbReference>
<keyword evidence="2" id="KW-0808">Transferase</keyword>
<evidence type="ECO:0000313" key="8">
    <source>
        <dbReference type="EMBL" id="GHO48091.1"/>
    </source>
</evidence>
<dbReference type="RefSeq" id="WP_220197303.1">
    <property type="nucleotide sequence ID" value="NZ_BNJF01000003.1"/>
</dbReference>
<dbReference type="Proteomes" id="UP000612362">
    <property type="component" value="Unassembled WGS sequence"/>
</dbReference>
<gene>
    <name evidence="8" type="ORF">KSX_62540</name>
</gene>
<evidence type="ECO:0000256" key="4">
    <source>
        <dbReference type="ARBA" id="ARBA00022777"/>
    </source>
</evidence>
<dbReference type="PANTHER" id="PTHR43289">
    <property type="entry name" value="MITOGEN-ACTIVATED PROTEIN KINASE KINASE KINASE 20-RELATED"/>
    <property type="match status" value="1"/>
</dbReference>
<evidence type="ECO:0000256" key="5">
    <source>
        <dbReference type="ARBA" id="ARBA00022840"/>
    </source>
</evidence>
<dbReference type="PROSITE" id="PS00107">
    <property type="entry name" value="PROTEIN_KINASE_ATP"/>
    <property type="match status" value="1"/>
</dbReference>
<dbReference type="InterPro" id="IPR000719">
    <property type="entry name" value="Prot_kinase_dom"/>
</dbReference>
<dbReference type="InterPro" id="IPR011009">
    <property type="entry name" value="Kinase-like_dom_sf"/>
</dbReference>
<protein>
    <recommendedName>
        <fullName evidence="1">non-specific serine/threonine protein kinase</fullName>
        <ecNumber evidence="1">2.7.11.1</ecNumber>
    </recommendedName>
</protein>
<proteinExistence type="predicted"/>